<keyword evidence="1" id="KW-0812">Transmembrane</keyword>
<evidence type="ECO:0000256" key="1">
    <source>
        <dbReference type="SAM" id="Phobius"/>
    </source>
</evidence>
<feature type="transmembrane region" description="Helical" evidence="1">
    <location>
        <begin position="31"/>
        <end position="50"/>
    </location>
</feature>
<gene>
    <name evidence="2" type="ORF">T4C_8217</name>
</gene>
<dbReference type="EMBL" id="JYDV01000073">
    <property type="protein sequence ID" value="KRZ36432.1"/>
    <property type="molecule type" value="Genomic_DNA"/>
</dbReference>
<keyword evidence="1" id="KW-0472">Membrane</keyword>
<evidence type="ECO:0000313" key="3">
    <source>
        <dbReference type="Proteomes" id="UP000054826"/>
    </source>
</evidence>
<comment type="caution">
    <text evidence="2">The sequence shown here is derived from an EMBL/GenBank/DDBJ whole genome shotgun (WGS) entry which is preliminary data.</text>
</comment>
<protein>
    <submittedName>
        <fullName evidence="2">Uncharacterized protein</fullName>
    </submittedName>
</protein>
<proteinExistence type="predicted"/>
<reference evidence="2 3" key="1">
    <citation type="submission" date="2015-01" db="EMBL/GenBank/DDBJ databases">
        <title>Evolution of Trichinella species and genotypes.</title>
        <authorList>
            <person name="Korhonen P.K."/>
            <person name="Edoardo P."/>
            <person name="Giuseppe L.R."/>
            <person name="Gasser R.B."/>
        </authorList>
    </citation>
    <scope>NUCLEOTIDE SEQUENCE [LARGE SCALE GENOMIC DNA]</scope>
    <source>
        <strain evidence="2">ISS176</strain>
    </source>
</reference>
<keyword evidence="1" id="KW-1133">Transmembrane helix</keyword>
<organism evidence="2 3">
    <name type="scientific">Trichinella pseudospiralis</name>
    <name type="common">Parasitic roundworm</name>
    <dbReference type="NCBI Taxonomy" id="6337"/>
    <lineage>
        <taxon>Eukaryota</taxon>
        <taxon>Metazoa</taxon>
        <taxon>Ecdysozoa</taxon>
        <taxon>Nematoda</taxon>
        <taxon>Enoplea</taxon>
        <taxon>Dorylaimia</taxon>
        <taxon>Trichinellida</taxon>
        <taxon>Trichinellidae</taxon>
        <taxon>Trichinella</taxon>
    </lineage>
</organism>
<evidence type="ECO:0000313" key="2">
    <source>
        <dbReference type="EMBL" id="KRZ36432.1"/>
    </source>
</evidence>
<accession>A0A0V1JN85</accession>
<dbReference type="AlphaFoldDB" id="A0A0V1JN85"/>
<name>A0A0V1JN85_TRIPS</name>
<sequence>MTISPIDRIVLVQSSQNENHIRTRLCLASDLIIRMLTLIILIQMMLIRVLSLKQAACIEEYLQHNIKQNSSKDGIEELNYS</sequence>
<dbReference type="Proteomes" id="UP000054826">
    <property type="component" value="Unassembled WGS sequence"/>
</dbReference>